<reference evidence="5 6" key="1">
    <citation type="submission" date="2024-09" db="EMBL/GenBank/DDBJ databases">
        <authorList>
            <person name="D'Angelo T."/>
        </authorList>
    </citation>
    <scope>NUCLEOTIDE SEQUENCE [LARGE SCALE GENOMIC DNA]</scope>
    <source>
        <strain evidence="5">SAG AM-311-F02</strain>
    </source>
</reference>
<evidence type="ECO:0000256" key="1">
    <source>
        <dbReference type="ARBA" id="ARBA00022723"/>
    </source>
</evidence>
<keyword evidence="3" id="KW-0411">Iron-sulfur</keyword>
<comment type="caution">
    <text evidence="5">The sequence shown here is derived from an EMBL/GenBank/DDBJ whole genome shotgun (WGS) entry which is preliminary data.</text>
</comment>
<proteinExistence type="predicted"/>
<dbReference type="Pfam" id="PF00037">
    <property type="entry name" value="Fer4"/>
    <property type="match status" value="1"/>
</dbReference>
<accession>A0ABV6YNV8</accession>
<evidence type="ECO:0000256" key="3">
    <source>
        <dbReference type="ARBA" id="ARBA00023014"/>
    </source>
</evidence>
<keyword evidence="2" id="KW-0408">Iron</keyword>
<organism evidence="5 6">
    <name type="scientific">Eiseniibacteriota bacterium</name>
    <dbReference type="NCBI Taxonomy" id="2212470"/>
    <lineage>
        <taxon>Bacteria</taxon>
        <taxon>Candidatus Eiseniibacteriota</taxon>
    </lineage>
</organism>
<keyword evidence="1" id="KW-0479">Metal-binding</keyword>
<evidence type="ECO:0000259" key="4">
    <source>
        <dbReference type="PROSITE" id="PS51379"/>
    </source>
</evidence>
<sequence length="82" mass="8978">MKAVWTMPLGNARRLSRALPDRESIDIDCEWMCGVCGAVCREDAIVCEAGTVRVDPGRCSRCLVCVRLCPMGILEDGTFEGL</sequence>
<evidence type="ECO:0000256" key="2">
    <source>
        <dbReference type="ARBA" id="ARBA00023004"/>
    </source>
</evidence>
<dbReference type="Gene3D" id="3.30.70.20">
    <property type="match status" value="1"/>
</dbReference>
<evidence type="ECO:0000313" key="6">
    <source>
        <dbReference type="Proteomes" id="UP001594288"/>
    </source>
</evidence>
<dbReference type="InterPro" id="IPR017900">
    <property type="entry name" value="4Fe4S_Fe_S_CS"/>
</dbReference>
<evidence type="ECO:0000313" key="5">
    <source>
        <dbReference type="EMBL" id="MFC1799771.1"/>
    </source>
</evidence>
<dbReference type="SUPFAM" id="SSF54862">
    <property type="entry name" value="4Fe-4S ferredoxins"/>
    <property type="match status" value="1"/>
</dbReference>
<dbReference type="PROSITE" id="PS00198">
    <property type="entry name" value="4FE4S_FER_1"/>
    <property type="match status" value="1"/>
</dbReference>
<dbReference type="Proteomes" id="UP001594288">
    <property type="component" value="Unassembled WGS sequence"/>
</dbReference>
<keyword evidence="6" id="KW-1185">Reference proteome</keyword>
<feature type="domain" description="4Fe-4S ferredoxin-type" evidence="4">
    <location>
        <begin position="50"/>
        <end position="79"/>
    </location>
</feature>
<protein>
    <submittedName>
        <fullName evidence="5">4Fe-4S binding protein</fullName>
    </submittedName>
</protein>
<dbReference type="InterPro" id="IPR017896">
    <property type="entry name" value="4Fe4S_Fe-S-bd"/>
</dbReference>
<dbReference type="EMBL" id="JBHPEI010000028">
    <property type="protein sequence ID" value="MFC1799771.1"/>
    <property type="molecule type" value="Genomic_DNA"/>
</dbReference>
<dbReference type="PROSITE" id="PS51379">
    <property type="entry name" value="4FE4S_FER_2"/>
    <property type="match status" value="1"/>
</dbReference>
<name>A0ABV6YNV8_UNCEI</name>
<gene>
    <name evidence="5" type="ORF">ACFL2Z_02535</name>
</gene>